<dbReference type="STRING" id="650891.SAMN05216203_1032"/>
<dbReference type="OrthoDB" id="5616219at2"/>
<name>A0A1I6H9T2_9GAMM</name>
<protein>
    <submittedName>
        <fullName evidence="1">Uncharacterized protein</fullName>
    </submittedName>
</protein>
<sequence length="74" mass="8462">MYAIEFEADIQDGVVKIPPEYSRLRNSHAKIVVMVRDESAPSPEAASLDLSNLRVEAFQGRDAVEVQREMRDEW</sequence>
<organism evidence="1 2">
    <name type="scientific">Marinobacter daqiaonensis</name>
    <dbReference type="NCBI Taxonomy" id="650891"/>
    <lineage>
        <taxon>Bacteria</taxon>
        <taxon>Pseudomonadati</taxon>
        <taxon>Pseudomonadota</taxon>
        <taxon>Gammaproteobacteria</taxon>
        <taxon>Pseudomonadales</taxon>
        <taxon>Marinobacteraceae</taxon>
        <taxon>Marinobacter</taxon>
    </lineage>
</organism>
<evidence type="ECO:0000313" key="1">
    <source>
        <dbReference type="EMBL" id="SFR51263.1"/>
    </source>
</evidence>
<dbReference type="AlphaFoldDB" id="A0A1I6H9T2"/>
<proteinExistence type="predicted"/>
<reference evidence="2" key="1">
    <citation type="submission" date="2016-10" db="EMBL/GenBank/DDBJ databases">
        <authorList>
            <person name="Varghese N."/>
            <person name="Submissions S."/>
        </authorList>
    </citation>
    <scope>NUCLEOTIDE SEQUENCE [LARGE SCALE GENOMIC DNA]</scope>
    <source>
        <strain evidence="2">CGMCC 1.9167</strain>
    </source>
</reference>
<dbReference type="Proteomes" id="UP000198644">
    <property type="component" value="Unassembled WGS sequence"/>
</dbReference>
<evidence type="ECO:0000313" key="2">
    <source>
        <dbReference type="Proteomes" id="UP000198644"/>
    </source>
</evidence>
<accession>A0A1I6H9T2</accession>
<dbReference type="RefSeq" id="WP_092009486.1">
    <property type="nucleotide sequence ID" value="NZ_FOYW01000001.1"/>
</dbReference>
<gene>
    <name evidence="1" type="ORF">SAMN05216203_1032</name>
</gene>
<keyword evidence="2" id="KW-1185">Reference proteome</keyword>
<dbReference type="EMBL" id="FOYW01000001">
    <property type="protein sequence ID" value="SFR51263.1"/>
    <property type="molecule type" value="Genomic_DNA"/>
</dbReference>